<dbReference type="KEGG" id="vg:18502552"/>
<proteinExistence type="predicted"/>
<reference evidence="3 4" key="1">
    <citation type="submission" date="2014-01" db="EMBL/GenBank/DDBJ databases">
        <title>Characterization of a Potential Antibacterial Agent, phage PG7, for the Treatment of Enterobacter cloacae Infection in Mice.</title>
        <authorList>
            <person name="Wang S.W."/>
            <person name="Jin J."/>
            <person name="Chen S.J."/>
            <person name="Zhang G."/>
            <person name="Li Z.J."/>
            <person name="Li Y.H."/>
            <person name="Wang X.T."/>
            <person name="Wang J."/>
            <person name="Wang S.M."/>
            <person name="Wang Z.Q."/>
            <person name="Zhao G.Q."/>
        </authorList>
    </citation>
    <scope>NUCLEOTIDE SEQUENCE [LARGE SCALE GENOMIC DNA]</scope>
</reference>
<dbReference type="InterPro" id="IPR007932">
    <property type="entry name" value="Receptor-recog_Gp38"/>
</dbReference>
<gene>
    <name evidence="3" type="ORF">PG7_273</name>
</gene>
<evidence type="ECO:0000256" key="1">
    <source>
        <dbReference type="SAM" id="MobiDB-lite"/>
    </source>
</evidence>
<keyword evidence="4" id="KW-1185">Reference proteome</keyword>
<dbReference type="RefSeq" id="YP_009005537.1">
    <property type="nucleotide sequence ID" value="NC_023561.1"/>
</dbReference>
<protein>
    <recommendedName>
        <fullName evidence="2">Receptor-recognising protein Gp38 domain-containing protein</fullName>
    </recommendedName>
</protein>
<dbReference type="Proteomes" id="UP000019300">
    <property type="component" value="Segment"/>
</dbReference>
<evidence type="ECO:0000313" key="3">
    <source>
        <dbReference type="EMBL" id="AHI61176.1"/>
    </source>
</evidence>
<dbReference type="EMBL" id="KJ101592">
    <property type="protein sequence ID" value="AHI61176.1"/>
    <property type="molecule type" value="Genomic_DNA"/>
</dbReference>
<evidence type="ECO:0000313" key="4">
    <source>
        <dbReference type="Proteomes" id="UP000019300"/>
    </source>
</evidence>
<evidence type="ECO:0000259" key="2">
    <source>
        <dbReference type="Pfam" id="PF05268"/>
    </source>
</evidence>
<organism evidence="3 4">
    <name type="scientific">Enterobacter phage PG7</name>
    <dbReference type="NCBI Taxonomy" id="1455074"/>
    <lineage>
        <taxon>Viruses</taxon>
        <taxon>Duplodnaviria</taxon>
        <taxon>Heunggongvirae</taxon>
        <taxon>Uroviricota</taxon>
        <taxon>Caudoviricetes</taxon>
        <taxon>Pantevenvirales</taxon>
        <taxon>Straboviridae</taxon>
        <taxon>Tevenvirinae</taxon>
        <taxon>Karamvirus</taxon>
        <taxon>Karamvirus pg7</taxon>
    </lineage>
</organism>
<feature type="domain" description="Receptor-recognising protein Gp38" evidence="2">
    <location>
        <begin position="39"/>
        <end position="252"/>
    </location>
</feature>
<accession>W6AT52</accession>
<dbReference type="GeneID" id="18502552"/>
<dbReference type="Pfam" id="PF05268">
    <property type="entry name" value="GP38"/>
    <property type="match status" value="1"/>
</dbReference>
<sequence length="252" mass="25057">MALQLLMKQGKEQLSAARARVRLVASPGRLSEMIGRSVEITITLGANHNYDRNDLINKLRALGSTPAVVVISGDLVAQNTGVPCLEFPSNLPNEYVHLRVNANVYGRGGAGCSNGQTSGQPGGPAILNSFGTRLRIENNAAICGGGGGGGGVKLTSVVSGGSGGRPFGAAGIASGRDSHDGIAATLTAPGPTPPQTRYKTTGGAGGDVGRPGASGTNGGGNITNLPGGAAGAAVYGNAPTWIKVGSVYGSRV</sequence>
<feature type="region of interest" description="Disordered" evidence="1">
    <location>
        <begin position="186"/>
        <end position="218"/>
    </location>
</feature>
<name>W6AT52_9CAUD</name>